<gene>
    <name evidence="2" type="ORF">IAA83_07780</name>
</gene>
<dbReference type="AlphaFoldDB" id="A0A9D1FBH6"/>
<keyword evidence="1" id="KW-0812">Transmembrane</keyword>
<feature type="transmembrane region" description="Helical" evidence="1">
    <location>
        <begin position="12"/>
        <end position="35"/>
    </location>
</feature>
<feature type="transmembrane region" description="Helical" evidence="1">
    <location>
        <begin position="363"/>
        <end position="386"/>
    </location>
</feature>
<proteinExistence type="predicted"/>
<feature type="transmembrane region" description="Helical" evidence="1">
    <location>
        <begin position="320"/>
        <end position="343"/>
    </location>
</feature>
<feature type="transmembrane region" description="Helical" evidence="1">
    <location>
        <begin position="102"/>
        <end position="125"/>
    </location>
</feature>
<name>A0A9D1FBH6_9FIRM</name>
<evidence type="ECO:0000313" key="2">
    <source>
        <dbReference type="EMBL" id="HIS65251.1"/>
    </source>
</evidence>
<protein>
    <submittedName>
        <fullName evidence="2">Uncharacterized protein</fullName>
    </submittedName>
</protein>
<sequence>MEQLLAQLGRQWYLLLALVGVAALLLLNGAAYVHVMRPRSGTLEWISRYDRPACTLLDGWTALTIGDIVPMLSVTLGAAAVWGAAALVTARSLYGSPVPGDVLAEMAVTHMVFPALTALAFYRLLRGLFGSRLGALLGTWILTMSMAVQPSPMLVAALAALLLTRYLTAPAQSAFGEYSLYLILAFAMAAVGCYLRPGLAGVALTMFVLLCCGAADRFVHAGRGRLVRSLLAGLLSLAVVWILTYVPGGVAQGLPFPQLLVLRDFYEYALHRMGWELLNGLGSGVSPIVQFYFDWPLVICGTAAFVVCLVGGFRRPKAPALLAAGWMAALTVLWLLGGLYLVPLGCALCLSSLWADLSQRGQPWLAVVAGGSILLVQLTLYGFYWLT</sequence>
<accession>A0A9D1FBH6</accession>
<evidence type="ECO:0000313" key="3">
    <source>
        <dbReference type="Proteomes" id="UP000886741"/>
    </source>
</evidence>
<dbReference type="Proteomes" id="UP000886741">
    <property type="component" value="Unassembled WGS sequence"/>
</dbReference>
<dbReference type="EMBL" id="DVJJ01000118">
    <property type="protein sequence ID" value="HIS65251.1"/>
    <property type="molecule type" value="Genomic_DNA"/>
</dbReference>
<feature type="transmembrane region" description="Helical" evidence="1">
    <location>
        <begin position="137"/>
        <end position="163"/>
    </location>
</feature>
<reference evidence="2" key="1">
    <citation type="submission" date="2020-10" db="EMBL/GenBank/DDBJ databases">
        <authorList>
            <person name="Gilroy R."/>
        </authorList>
    </citation>
    <scope>NUCLEOTIDE SEQUENCE</scope>
    <source>
        <strain evidence="2">ChiBcec16-1751</strain>
    </source>
</reference>
<keyword evidence="1" id="KW-1133">Transmembrane helix</keyword>
<feature type="transmembrane region" description="Helical" evidence="1">
    <location>
        <begin position="68"/>
        <end position="90"/>
    </location>
</feature>
<feature type="transmembrane region" description="Helical" evidence="1">
    <location>
        <begin position="175"/>
        <end position="192"/>
    </location>
</feature>
<feature type="transmembrane region" description="Helical" evidence="1">
    <location>
        <begin position="198"/>
        <end position="219"/>
    </location>
</feature>
<reference evidence="2" key="2">
    <citation type="journal article" date="2021" name="PeerJ">
        <title>Extensive microbial diversity within the chicken gut microbiome revealed by metagenomics and culture.</title>
        <authorList>
            <person name="Gilroy R."/>
            <person name="Ravi A."/>
            <person name="Getino M."/>
            <person name="Pursley I."/>
            <person name="Horton D.L."/>
            <person name="Alikhan N.F."/>
            <person name="Baker D."/>
            <person name="Gharbi K."/>
            <person name="Hall N."/>
            <person name="Watson M."/>
            <person name="Adriaenssens E.M."/>
            <person name="Foster-Nyarko E."/>
            <person name="Jarju S."/>
            <person name="Secka A."/>
            <person name="Antonio M."/>
            <person name="Oren A."/>
            <person name="Chaudhuri R.R."/>
            <person name="La Ragione R."/>
            <person name="Hildebrand F."/>
            <person name="Pallen M.J."/>
        </authorList>
    </citation>
    <scope>NUCLEOTIDE SEQUENCE</scope>
    <source>
        <strain evidence="2">ChiBcec16-1751</strain>
    </source>
</reference>
<evidence type="ECO:0000256" key="1">
    <source>
        <dbReference type="SAM" id="Phobius"/>
    </source>
</evidence>
<feature type="transmembrane region" description="Helical" evidence="1">
    <location>
        <begin position="295"/>
        <end position="313"/>
    </location>
</feature>
<keyword evidence="1" id="KW-0472">Membrane</keyword>
<comment type="caution">
    <text evidence="2">The sequence shown here is derived from an EMBL/GenBank/DDBJ whole genome shotgun (WGS) entry which is preliminary data.</text>
</comment>
<feature type="transmembrane region" description="Helical" evidence="1">
    <location>
        <begin position="226"/>
        <end position="246"/>
    </location>
</feature>
<organism evidence="2 3">
    <name type="scientific">Candidatus Avoscillospira avistercoris</name>
    <dbReference type="NCBI Taxonomy" id="2840707"/>
    <lineage>
        <taxon>Bacteria</taxon>
        <taxon>Bacillati</taxon>
        <taxon>Bacillota</taxon>
        <taxon>Clostridia</taxon>
        <taxon>Eubacteriales</taxon>
        <taxon>Oscillospiraceae</taxon>
        <taxon>Oscillospiraceae incertae sedis</taxon>
        <taxon>Candidatus Avoscillospira</taxon>
    </lineage>
</organism>